<proteinExistence type="inferred from homology"/>
<dbReference type="EMBL" id="JAAMPI010000665">
    <property type="protein sequence ID" value="KAF4629526.1"/>
    <property type="molecule type" value="Genomic_DNA"/>
</dbReference>
<dbReference type="SFLD" id="SFLDG01180">
    <property type="entry name" value="SUF1"/>
    <property type="match status" value="1"/>
</dbReference>
<name>A0A8H4RIU0_9HELO</name>
<dbReference type="InterPro" id="IPR026928">
    <property type="entry name" value="FAX/IsoI-like"/>
</dbReference>
<evidence type="ECO:0000313" key="3">
    <source>
        <dbReference type="EMBL" id="KAF4629526.1"/>
    </source>
</evidence>
<dbReference type="PANTHER" id="PTHR12289:SF41">
    <property type="entry name" value="FAILED AXON CONNECTIONS-RELATED"/>
    <property type="match status" value="1"/>
</dbReference>
<dbReference type="Proteomes" id="UP000566819">
    <property type="component" value="Unassembled WGS sequence"/>
</dbReference>
<dbReference type="Pfam" id="PF17172">
    <property type="entry name" value="GST_N_4"/>
    <property type="match status" value="1"/>
</dbReference>
<accession>A0A8H4RIU0</accession>
<dbReference type="PANTHER" id="PTHR12289">
    <property type="entry name" value="METAXIN RELATED"/>
    <property type="match status" value="1"/>
</dbReference>
<comment type="caution">
    <text evidence="3">The sequence shown here is derived from an EMBL/GenBank/DDBJ whole genome shotgun (WGS) entry which is preliminary data.</text>
</comment>
<dbReference type="AlphaFoldDB" id="A0A8H4RIU0"/>
<dbReference type="SFLD" id="SFLDS00019">
    <property type="entry name" value="Glutathione_Transferase_(cytos"/>
    <property type="match status" value="1"/>
</dbReference>
<dbReference type="InterPro" id="IPR012336">
    <property type="entry name" value="Thioredoxin-like_fold"/>
</dbReference>
<evidence type="ECO:0000259" key="2">
    <source>
        <dbReference type="Pfam" id="PF17172"/>
    </source>
</evidence>
<comment type="similarity">
    <text evidence="1">Belongs to the FAX family.</text>
</comment>
<dbReference type="SFLD" id="SFLDG01200">
    <property type="entry name" value="SUF1.1"/>
    <property type="match status" value="1"/>
</dbReference>
<keyword evidence="4" id="KW-1185">Reference proteome</keyword>
<dbReference type="CDD" id="cd03193">
    <property type="entry name" value="GST_C_Metaxin"/>
    <property type="match status" value="1"/>
</dbReference>
<evidence type="ECO:0000256" key="1">
    <source>
        <dbReference type="ARBA" id="ARBA00006475"/>
    </source>
</evidence>
<feature type="domain" description="Thioredoxin-like fold" evidence="2">
    <location>
        <begin position="23"/>
        <end position="98"/>
    </location>
</feature>
<dbReference type="InterPro" id="IPR040079">
    <property type="entry name" value="Glutathione_S-Trfase"/>
</dbReference>
<protein>
    <recommendedName>
        <fullName evidence="2">Thioredoxin-like fold domain-containing protein</fullName>
    </recommendedName>
</protein>
<reference evidence="3 4" key="1">
    <citation type="submission" date="2020-03" db="EMBL/GenBank/DDBJ databases">
        <title>Draft Genome Sequence of Cudoniella acicularis.</title>
        <authorList>
            <person name="Buettner E."/>
            <person name="Kellner H."/>
        </authorList>
    </citation>
    <scope>NUCLEOTIDE SEQUENCE [LARGE SCALE GENOMIC DNA]</scope>
    <source>
        <strain evidence="3 4">DSM 108380</strain>
    </source>
</reference>
<sequence length="233" mass="26591">MSQTKPQQPQITLYRGWLDRGKRPPKGKIPYLELQTEGGEVEQIGDSTLIVKDLIERGVIPNINAEVSPVLQAQDLAIRALLEEKLYFYHTWERWTQNYYTMREHVLQALSYPMRVFIGLIIYRKTTATLNGQGTGHYSGEEIASFRKEIWESINALLTESKSKASRDEGKPFWVLGGERPTEADTTVFGFVVSVLICAAAPDSQEVVRGFPVVLEYASRIHDEYFPDYEKCL</sequence>
<dbReference type="GO" id="GO:0005737">
    <property type="term" value="C:cytoplasm"/>
    <property type="evidence" value="ECO:0007669"/>
    <property type="project" value="TreeGrafter"/>
</dbReference>
<organism evidence="3 4">
    <name type="scientific">Cudoniella acicularis</name>
    <dbReference type="NCBI Taxonomy" id="354080"/>
    <lineage>
        <taxon>Eukaryota</taxon>
        <taxon>Fungi</taxon>
        <taxon>Dikarya</taxon>
        <taxon>Ascomycota</taxon>
        <taxon>Pezizomycotina</taxon>
        <taxon>Leotiomycetes</taxon>
        <taxon>Helotiales</taxon>
        <taxon>Tricladiaceae</taxon>
        <taxon>Cudoniella</taxon>
    </lineage>
</organism>
<evidence type="ECO:0000313" key="4">
    <source>
        <dbReference type="Proteomes" id="UP000566819"/>
    </source>
</evidence>
<gene>
    <name evidence="3" type="ORF">G7Y89_g8625</name>
</gene>
<dbReference type="OrthoDB" id="5809458at2759"/>
<dbReference type="InterPro" id="IPR050931">
    <property type="entry name" value="Mito_Protein_Transport_Metaxin"/>
</dbReference>